<gene>
    <name evidence="2" type="ORF">CXL00_12180</name>
</gene>
<evidence type="ECO:0000259" key="1">
    <source>
        <dbReference type="Pfam" id="PF09537"/>
    </source>
</evidence>
<dbReference type="Pfam" id="PF09537">
    <property type="entry name" value="DUF2383"/>
    <property type="match status" value="1"/>
</dbReference>
<reference evidence="2 3" key="1">
    <citation type="submission" date="2018-01" db="EMBL/GenBank/DDBJ databases">
        <title>Denitrification phenotypes of diverse strains of Pseudomonas stutzeri.</title>
        <authorList>
            <person name="Milligan D.A."/>
            <person name="Bergaust L."/>
            <person name="Bakken L.R."/>
            <person name="Frostegard A."/>
        </authorList>
    </citation>
    <scope>NUCLEOTIDE SEQUENCE [LARGE SCALE GENOMIC DNA]</scope>
    <source>
        <strain evidence="2 3">28a3</strain>
    </source>
</reference>
<dbReference type="OrthoDB" id="268257at2"/>
<dbReference type="InterPro" id="IPR019052">
    <property type="entry name" value="DUF2383"/>
</dbReference>
<comment type="caution">
    <text evidence="2">The sequence shown here is derived from an EMBL/GenBank/DDBJ whole genome shotgun (WGS) entry which is preliminary data.</text>
</comment>
<proteinExistence type="predicted"/>
<evidence type="ECO:0000313" key="2">
    <source>
        <dbReference type="EMBL" id="PNG05469.1"/>
    </source>
</evidence>
<dbReference type="Proteomes" id="UP000235897">
    <property type="component" value="Unassembled WGS sequence"/>
</dbReference>
<dbReference type="RefSeq" id="WP_021206126.1">
    <property type="nucleotide sequence ID" value="NZ_JAETZY010000002.1"/>
</dbReference>
<evidence type="ECO:0000313" key="3">
    <source>
        <dbReference type="Proteomes" id="UP000235897"/>
    </source>
</evidence>
<dbReference type="AlphaFoldDB" id="A0A2N8SSN5"/>
<dbReference type="InterPro" id="IPR012347">
    <property type="entry name" value="Ferritin-like"/>
</dbReference>
<dbReference type="EMBL" id="POUW01000004">
    <property type="protein sequence ID" value="PNG05469.1"/>
    <property type="molecule type" value="Genomic_DNA"/>
</dbReference>
<feature type="domain" description="DUF2383" evidence="1">
    <location>
        <begin position="5"/>
        <end position="111"/>
    </location>
</feature>
<protein>
    <submittedName>
        <fullName evidence="2">DUF2383 domain-containing protein</fullName>
    </submittedName>
</protein>
<name>A0A2N8SSN5_STUST</name>
<dbReference type="NCBIfam" id="TIGR02284">
    <property type="entry name" value="PA2169 family four-helix-bundle protein"/>
    <property type="match status" value="1"/>
</dbReference>
<dbReference type="Gene3D" id="1.20.1260.10">
    <property type="match status" value="1"/>
</dbReference>
<dbReference type="InterPro" id="IPR011971">
    <property type="entry name" value="CHP02284"/>
</dbReference>
<organism evidence="2 3">
    <name type="scientific">Stutzerimonas stutzeri</name>
    <name type="common">Pseudomonas stutzeri</name>
    <dbReference type="NCBI Taxonomy" id="316"/>
    <lineage>
        <taxon>Bacteria</taxon>
        <taxon>Pseudomonadati</taxon>
        <taxon>Pseudomonadota</taxon>
        <taxon>Gammaproteobacteria</taxon>
        <taxon>Pseudomonadales</taxon>
        <taxon>Pseudomonadaceae</taxon>
        <taxon>Stutzerimonas</taxon>
    </lineage>
</organism>
<sequence>MSQNMTQLNELIEITRDGQHFYQHALDVVQDVELQHLFRDMAQAKTHVIQALSVKVAAHQERPASGGTTAGKLREVYADAKARLGHADAVYIDQLDQTEERILAAFEDAVKTAEPDVRALLAIELPKLRACHERIHSLNHGSANREKR</sequence>
<accession>A0A2N8SSN5</accession>